<dbReference type="EMBL" id="AVNC01000016">
    <property type="protein sequence ID" value="EQK41260.1"/>
    <property type="molecule type" value="Genomic_DNA"/>
</dbReference>
<gene>
    <name evidence="1" type="ORF">C672_3001</name>
</gene>
<protein>
    <submittedName>
        <fullName evidence="1">Uncharacterized protein</fullName>
    </submittedName>
</protein>
<dbReference type="AlphaFoldDB" id="T4VJG9"/>
<comment type="caution">
    <text evidence="1">The sequence shown here is derived from an EMBL/GenBank/DDBJ whole genome shotgun (WGS) entry which is preliminary data.</text>
</comment>
<evidence type="ECO:0000313" key="2">
    <source>
        <dbReference type="Proteomes" id="UP000015688"/>
    </source>
</evidence>
<dbReference type="PATRIC" id="fig|1233171.3.peg.2888"/>
<dbReference type="Pfam" id="PF19700">
    <property type="entry name" value="DUF6198"/>
    <property type="match status" value="1"/>
</dbReference>
<dbReference type="RefSeq" id="WP_021434044.1">
    <property type="nucleotide sequence ID" value="NZ_AVNC01000016.1"/>
</dbReference>
<dbReference type="Proteomes" id="UP000015688">
    <property type="component" value="Unassembled WGS sequence"/>
</dbReference>
<dbReference type="InterPro" id="IPR038750">
    <property type="entry name" value="YczE/YyaS-like"/>
</dbReference>
<dbReference type="GeneID" id="68210979"/>
<accession>T4VJG9</accession>
<sequence length="48" mass="5014">MIGFIFCAVGIVLTINANLGLSSWDVLHEGISKTTGITIGNANILLVL</sequence>
<evidence type="ECO:0000313" key="1">
    <source>
        <dbReference type="EMBL" id="EQK41260.1"/>
    </source>
</evidence>
<organism evidence="1 2">
    <name type="scientific">Paraclostridium bifermentans ATCC 638 = DSM 14991</name>
    <dbReference type="NCBI Taxonomy" id="1233171"/>
    <lineage>
        <taxon>Bacteria</taxon>
        <taxon>Bacillati</taxon>
        <taxon>Bacillota</taxon>
        <taxon>Clostridia</taxon>
        <taxon>Peptostreptococcales</taxon>
        <taxon>Peptostreptococcaceae</taxon>
        <taxon>Paraclostridium</taxon>
    </lineage>
</organism>
<reference evidence="1 2" key="1">
    <citation type="submission" date="2013-06" db="EMBL/GenBank/DDBJ databases">
        <authorList>
            <person name="Walk S."/>
            <person name="Aronoff D."/>
            <person name="Young V.Y."/>
            <person name="Marsh J."/>
            <person name="Harrison L."/>
            <person name="Daugherty S.C."/>
            <person name="Shefchek K.A."/>
            <person name="Hine E.E."/>
            <person name="Tallon L.J."/>
            <person name="Sadzewicz L.K."/>
            <person name="Rasko D.A."/>
        </authorList>
    </citation>
    <scope>NUCLEOTIDE SEQUENCE [LARGE SCALE GENOMIC DNA]</scope>
    <source>
        <strain evidence="1 2">ATCC 638</strain>
    </source>
</reference>
<proteinExistence type="predicted"/>
<name>T4VJG9_PARBF</name>